<dbReference type="InterPro" id="IPR035897">
    <property type="entry name" value="Toll_tir_struct_dom_sf"/>
</dbReference>
<protein>
    <submittedName>
        <fullName evidence="3">Disease resistance protein RML1A</fullName>
    </submittedName>
</protein>
<dbReference type="PROSITE" id="PS50104">
    <property type="entry name" value="TIR"/>
    <property type="match status" value="1"/>
</dbReference>
<dbReference type="SUPFAM" id="SSF52200">
    <property type="entry name" value="Toll/Interleukin receptor TIR domain"/>
    <property type="match status" value="1"/>
</dbReference>
<dbReference type="Pfam" id="PF01582">
    <property type="entry name" value="TIR"/>
    <property type="match status" value="1"/>
</dbReference>
<keyword evidence="4" id="KW-1185">Reference proteome</keyword>
<evidence type="ECO:0000313" key="4">
    <source>
        <dbReference type="Proteomes" id="UP001558713"/>
    </source>
</evidence>
<reference evidence="3 4" key="1">
    <citation type="submission" date="2024-04" db="EMBL/GenBank/DDBJ databases">
        <title>Genome assembly C_amara_ONT_v2.</title>
        <authorList>
            <person name="Yant L."/>
            <person name="Moore C."/>
            <person name="Slenker M."/>
        </authorList>
    </citation>
    <scope>NUCLEOTIDE SEQUENCE [LARGE SCALE GENOMIC DNA]</scope>
    <source>
        <tissue evidence="3">Leaf</tissue>
    </source>
</reference>
<evidence type="ECO:0000256" key="1">
    <source>
        <dbReference type="ARBA" id="ARBA00023027"/>
    </source>
</evidence>
<gene>
    <name evidence="3" type="ORF">V5N11_035166</name>
</gene>
<accession>A0ABD0ZHT3</accession>
<dbReference type="FunFam" id="3.40.50.10140:FF:000007">
    <property type="entry name" value="Disease resistance protein (TIR-NBS-LRR class)"/>
    <property type="match status" value="1"/>
</dbReference>
<dbReference type="AlphaFoldDB" id="A0ABD0ZHT3"/>
<sequence length="217" mass="24174">MASSSSSSHQVFTSFHGPDVRKTFLSHLRKQLEHTGINMFDDTNGIERSQTIDTSLTRAIRDSKISIVVLSRNYASSSWCLDELLEILKCRQDSGQIVMTVFHGVDPSDVRKQIGDFGIAFKETCACRTEEQKIKWSQALSDVANIAGEDFKNWDNEADMVEKIAKDVSNKLNDNMVGLEDHLREMEPLLDLDNDEVKIVGISGPAGIGKTTIVRAL</sequence>
<evidence type="ECO:0000313" key="3">
    <source>
        <dbReference type="EMBL" id="KAL1194202.1"/>
    </source>
</evidence>
<dbReference type="Proteomes" id="UP001558713">
    <property type="component" value="Unassembled WGS sequence"/>
</dbReference>
<evidence type="ECO:0000259" key="2">
    <source>
        <dbReference type="PROSITE" id="PS50104"/>
    </source>
</evidence>
<dbReference type="InterPro" id="IPR044974">
    <property type="entry name" value="Disease_R_plants"/>
</dbReference>
<dbReference type="SMART" id="SM00255">
    <property type="entry name" value="TIR"/>
    <property type="match status" value="1"/>
</dbReference>
<name>A0ABD0ZHT3_CARAN</name>
<dbReference type="PANTHER" id="PTHR11017">
    <property type="entry name" value="LEUCINE-RICH REPEAT-CONTAINING PROTEIN"/>
    <property type="match status" value="1"/>
</dbReference>
<keyword evidence="1" id="KW-0520">NAD</keyword>
<comment type="caution">
    <text evidence="3">The sequence shown here is derived from an EMBL/GenBank/DDBJ whole genome shotgun (WGS) entry which is preliminary data.</text>
</comment>
<dbReference type="Gene3D" id="3.40.50.10140">
    <property type="entry name" value="Toll/interleukin-1 receptor homology (TIR) domain"/>
    <property type="match status" value="1"/>
</dbReference>
<dbReference type="PANTHER" id="PTHR11017:SF584">
    <property type="entry name" value="TIR DOMAIN-CONTAINING PROTEIN"/>
    <property type="match status" value="1"/>
</dbReference>
<feature type="domain" description="TIR" evidence="2">
    <location>
        <begin position="7"/>
        <end position="172"/>
    </location>
</feature>
<proteinExistence type="predicted"/>
<dbReference type="EMBL" id="JBANAX010000758">
    <property type="protein sequence ID" value="KAL1194202.1"/>
    <property type="molecule type" value="Genomic_DNA"/>
</dbReference>
<organism evidence="3 4">
    <name type="scientific">Cardamine amara subsp. amara</name>
    <dbReference type="NCBI Taxonomy" id="228776"/>
    <lineage>
        <taxon>Eukaryota</taxon>
        <taxon>Viridiplantae</taxon>
        <taxon>Streptophyta</taxon>
        <taxon>Embryophyta</taxon>
        <taxon>Tracheophyta</taxon>
        <taxon>Spermatophyta</taxon>
        <taxon>Magnoliopsida</taxon>
        <taxon>eudicotyledons</taxon>
        <taxon>Gunneridae</taxon>
        <taxon>Pentapetalae</taxon>
        <taxon>rosids</taxon>
        <taxon>malvids</taxon>
        <taxon>Brassicales</taxon>
        <taxon>Brassicaceae</taxon>
        <taxon>Cardamineae</taxon>
        <taxon>Cardamine</taxon>
    </lineage>
</organism>
<dbReference type="SUPFAM" id="SSF52540">
    <property type="entry name" value="P-loop containing nucleoside triphosphate hydrolases"/>
    <property type="match status" value="1"/>
</dbReference>
<dbReference type="InterPro" id="IPR000157">
    <property type="entry name" value="TIR_dom"/>
</dbReference>
<dbReference type="InterPro" id="IPR027417">
    <property type="entry name" value="P-loop_NTPase"/>
</dbReference>